<evidence type="ECO:0000313" key="5">
    <source>
        <dbReference type="Proteomes" id="UP000275385"/>
    </source>
</evidence>
<dbReference type="Pfam" id="PF07859">
    <property type="entry name" value="Abhydrolase_3"/>
    <property type="match status" value="1"/>
</dbReference>
<evidence type="ECO:0000313" key="4">
    <source>
        <dbReference type="EMBL" id="RKU49151.1"/>
    </source>
</evidence>
<gene>
    <name evidence="4" type="ORF">DL546_008288</name>
</gene>
<keyword evidence="5" id="KW-1185">Reference proteome</keyword>
<dbReference type="InterPro" id="IPR029058">
    <property type="entry name" value="AB_hydrolase_fold"/>
</dbReference>
<dbReference type="SUPFAM" id="SSF53474">
    <property type="entry name" value="alpha/beta-Hydrolases"/>
    <property type="match status" value="1"/>
</dbReference>
<dbReference type="AlphaFoldDB" id="A0A420YMU1"/>
<dbReference type="InterPro" id="IPR013094">
    <property type="entry name" value="AB_hydrolase_3"/>
</dbReference>
<organism evidence="4 5">
    <name type="scientific">Coniochaeta pulveracea</name>
    <dbReference type="NCBI Taxonomy" id="177199"/>
    <lineage>
        <taxon>Eukaryota</taxon>
        <taxon>Fungi</taxon>
        <taxon>Dikarya</taxon>
        <taxon>Ascomycota</taxon>
        <taxon>Pezizomycotina</taxon>
        <taxon>Sordariomycetes</taxon>
        <taxon>Sordariomycetidae</taxon>
        <taxon>Coniochaetales</taxon>
        <taxon>Coniochaetaceae</taxon>
        <taxon>Coniochaeta</taxon>
    </lineage>
</organism>
<dbReference type="STRING" id="177199.A0A420YMU1"/>
<sequence length="423" mass="48188">MTGREDWSSLLPSPPSLVNFNMVDDRKLDFTKYGSQAKEWKDFVYKNPEEAEGNGLPSDAPYQHAGRSIPKQPEGATDAKKQGLGRSLGHENRARMEEKVIRDGRNRWDRARLTAWVYNRNTYDDELELDGGLPCVVYFHSGGYGLLGEPDTERNLCSEMAARTRVVVVHICYREAPPHKYPDSHHDAQEGLAWVIDNADDLGIDVNQIVLAGMCYGAGLAAALTMQTCAERKDVKLKGLLLGFPWLFQEAMFPYHLFASRGATSRYQCAATPTMSKRTYDDMQRQLGNAEHQMDPLLNIPLAKDAELEKFPRTAFILAGNDILRDDGILFAERLRALGVPRRVHLFPGMPHAFRRYPELWSSQRFDQILMLLVNWCLERAASMDDYGVHMEMRQTKGSEEDEIRYNSESDKEPKRRKTKRGV</sequence>
<comment type="caution">
    <text evidence="4">The sequence shown here is derived from an EMBL/GenBank/DDBJ whole genome shotgun (WGS) entry which is preliminary data.</text>
</comment>
<feature type="region of interest" description="Disordered" evidence="2">
    <location>
        <begin position="50"/>
        <end position="89"/>
    </location>
</feature>
<feature type="region of interest" description="Disordered" evidence="2">
    <location>
        <begin position="396"/>
        <end position="423"/>
    </location>
</feature>
<dbReference type="InterPro" id="IPR050300">
    <property type="entry name" value="GDXG_lipolytic_enzyme"/>
</dbReference>
<dbReference type="Proteomes" id="UP000275385">
    <property type="component" value="Unassembled WGS sequence"/>
</dbReference>
<feature type="compositionally biased region" description="Basic and acidic residues" evidence="2">
    <location>
        <begin position="396"/>
        <end position="414"/>
    </location>
</feature>
<accession>A0A420YMU1</accession>
<feature type="domain" description="Alpha/beta hydrolase fold-3" evidence="3">
    <location>
        <begin position="136"/>
        <end position="354"/>
    </location>
</feature>
<dbReference type="Gene3D" id="3.40.50.1820">
    <property type="entry name" value="alpha/beta hydrolase"/>
    <property type="match status" value="1"/>
</dbReference>
<dbReference type="OrthoDB" id="408631at2759"/>
<reference evidence="4 5" key="1">
    <citation type="submission" date="2018-08" db="EMBL/GenBank/DDBJ databases">
        <title>Draft genome of the lignicolous fungus Coniochaeta pulveracea.</title>
        <authorList>
            <person name="Borstlap C.J."/>
            <person name="De Witt R.N."/>
            <person name="Botha A."/>
            <person name="Volschenk H."/>
        </authorList>
    </citation>
    <scope>NUCLEOTIDE SEQUENCE [LARGE SCALE GENOMIC DNA]</scope>
    <source>
        <strain evidence="4 5">CAB683</strain>
    </source>
</reference>
<evidence type="ECO:0000256" key="2">
    <source>
        <dbReference type="SAM" id="MobiDB-lite"/>
    </source>
</evidence>
<evidence type="ECO:0000256" key="1">
    <source>
        <dbReference type="ARBA" id="ARBA00022801"/>
    </source>
</evidence>
<proteinExistence type="predicted"/>
<protein>
    <recommendedName>
        <fullName evidence="3">Alpha/beta hydrolase fold-3 domain-containing protein</fullName>
    </recommendedName>
</protein>
<name>A0A420YMU1_9PEZI</name>
<dbReference type="GO" id="GO:0016787">
    <property type="term" value="F:hydrolase activity"/>
    <property type="evidence" value="ECO:0007669"/>
    <property type="project" value="UniProtKB-KW"/>
</dbReference>
<dbReference type="EMBL" id="QVQW01000002">
    <property type="protein sequence ID" value="RKU49151.1"/>
    <property type="molecule type" value="Genomic_DNA"/>
</dbReference>
<keyword evidence="1" id="KW-0378">Hydrolase</keyword>
<dbReference type="PANTHER" id="PTHR48081">
    <property type="entry name" value="AB HYDROLASE SUPERFAMILY PROTEIN C4A8.06C"/>
    <property type="match status" value="1"/>
</dbReference>
<evidence type="ECO:0000259" key="3">
    <source>
        <dbReference type="Pfam" id="PF07859"/>
    </source>
</evidence>